<evidence type="ECO:0000256" key="1">
    <source>
        <dbReference type="ARBA" id="ARBA00022801"/>
    </source>
</evidence>
<dbReference type="AlphaFoldDB" id="A0A5D3YLW7"/>
<comment type="caution">
    <text evidence="3">The sequence shown here is derived from an EMBL/GenBank/DDBJ whole genome shotgun (WGS) entry which is preliminary data.</text>
</comment>
<dbReference type="SUPFAM" id="SSF53474">
    <property type="entry name" value="alpha/beta-Hydrolases"/>
    <property type="match status" value="1"/>
</dbReference>
<organism evidence="3 4">
    <name type="scientific">Fodinibius salinus</name>
    <dbReference type="NCBI Taxonomy" id="860790"/>
    <lineage>
        <taxon>Bacteria</taxon>
        <taxon>Pseudomonadati</taxon>
        <taxon>Balneolota</taxon>
        <taxon>Balneolia</taxon>
        <taxon>Balneolales</taxon>
        <taxon>Balneolaceae</taxon>
        <taxon>Fodinibius</taxon>
    </lineage>
</organism>
<dbReference type="Proteomes" id="UP000324595">
    <property type="component" value="Unassembled WGS sequence"/>
</dbReference>
<gene>
    <name evidence="3" type="ORF">LX73_1632</name>
</gene>
<name>A0A5D3YLW7_9BACT</name>
<dbReference type="InterPro" id="IPR029058">
    <property type="entry name" value="AB_hydrolase_fold"/>
</dbReference>
<feature type="domain" description="AB hydrolase-1" evidence="2">
    <location>
        <begin position="25"/>
        <end position="252"/>
    </location>
</feature>
<dbReference type="Pfam" id="PF00561">
    <property type="entry name" value="Abhydrolase_1"/>
    <property type="match status" value="1"/>
</dbReference>
<evidence type="ECO:0000313" key="4">
    <source>
        <dbReference type="Proteomes" id="UP000324595"/>
    </source>
</evidence>
<sequence>METVKIYHYQSLSVSYTRTGMENDKPLLILHGWGSNKQVMAPLAKQLSDIRDCYIPDLPGFGNSSVPNDPWNVDDYADMVEQFIQDQEFETVDLLVHSFGGRIALKLCARADCQDHIDKVLITGGAGMKPKRSLGFYLKKYTAKTLKAPFYLLPKSWRSNALEWLRETALWKALGSSDYSKLSGVMRETFVQTVTEYLEPTLPNIPHEVLLLWGRDDNAAPLYQAERMEQGIENAALVVIDHAGHYAFLDRPSHFTSIAKAFFK</sequence>
<dbReference type="PRINTS" id="PR00111">
    <property type="entry name" value="ABHYDROLASE"/>
</dbReference>
<dbReference type="OrthoDB" id="9780932at2"/>
<reference evidence="3 4" key="1">
    <citation type="submission" date="2019-07" db="EMBL/GenBank/DDBJ databases">
        <title>Genomic Encyclopedia of Archaeal and Bacterial Type Strains, Phase II (KMG-II): from individual species to whole genera.</title>
        <authorList>
            <person name="Goeker M."/>
        </authorList>
    </citation>
    <scope>NUCLEOTIDE SEQUENCE [LARGE SCALE GENOMIC DNA]</scope>
    <source>
        <strain evidence="3 4">DSM 21935</strain>
    </source>
</reference>
<dbReference type="PANTHER" id="PTHR43798">
    <property type="entry name" value="MONOACYLGLYCEROL LIPASE"/>
    <property type="match status" value="1"/>
</dbReference>
<keyword evidence="1" id="KW-0378">Hydrolase</keyword>
<dbReference type="InterPro" id="IPR050266">
    <property type="entry name" value="AB_hydrolase_sf"/>
</dbReference>
<accession>A0A5D3YLW7</accession>
<proteinExistence type="predicted"/>
<dbReference type="EMBL" id="VNHY01000002">
    <property type="protein sequence ID" value="TYP93916.1"/>
    <property type="molecule type" value="Genomic_DNA"/>
</dbReference>
<dbReference type="GO" id="GO:0016020">
    <property type="term" value="C:membrane"/>
    <property type="evidence" value="ECO:0007669"/>
    <property type="project" value="TreeGrafter"/>
</dbReference>
<dbReference type="Gene3D" id="3.40.50.1820">
    <property type="entry name" value="alpha/beta hydrolase"/>
    <property type="match status" value="1"/>
</dbReference>
<dbReference type="InterPro" id="IPR000073">
    <property type="entry name" value="AB_hydrolase_1"/>
</dbReference>
<evidence type="ECO:0000259" key="2">
    <source>
        <dbReference type="Pfam" id="PF00561"/>
    </source>
</evidence>
<protein>
    <submittedName>
        <fullName evidence="3">Pimeloyl-ACP methyl ester carboxylesterase</fullName>
    </submittedName>
</protein>
<keyword evidence="4" id="KW-1185">Reference proteome</keyword>
<dbReference type="PANTHER" id="PTHR43798:SF31">
    <property type="entry name" value="AB HYDROLASE SUPERFAMILY PROTEIN YCLE"/>
    <property type="match status" value="1"/>
</dbReference>
<evidence type="ECO:0000313" key="3">
    <source>
        <dbReference type="EMBL" id="TYP93916.1"/>
    </source>
</evidence>
<dbReference type="GO" id="GO:0016787">
    <property type="term" value="F:hydrolase activity"/>
    <property type="evidence" value="ECO:0007669"/>
    <property type="project" value="UniProtKB-KW"/>
</dbReference>